<sequence length="227" mass="23994">MPSEQAPPPPKSAPGWYPDPAGVGHGLQRYFDGTNWTSEWAFATEAPKKGISGKVALALSVLTVLVLLVIVGKSWGFDDRNDGQPPSSGGVTTAGPSTPAEAAPSTPAGPKKPDGVTFTTAAGPDGELVDARFAIRDNYTELLIKDGARLDTIDILRYARATYPDAAAVNVQGTFPMTDPYGNTSTQVAIDLTYSRATLNKINFDGVTKNSIWEIRDSGSILPAFQP</sequence>
<reference evidence="4 5" key="1">
    <citation type="journal article" date="2019" name="Emerg. Microbes Infect.">
        <title>Comprehensive subspecies identification of 175 nontuberculous mycobacteria species based on 7547 genomic profiles.</title>
        <authorList>
            <person name="Matsumoto Y."/>
            <person name="Kinjo T."/>
            <person name="Motooka D."/>
            <person name="Nabeya D."/>
            <person name="Jung N."/>
            <person name="Uechi K."/>
            <person name="Horii T."/>
            <person name="Iida T."/>
            <person name="Fujita J."/>
            <person name="Nakamura S."/>
        </authorList>
    </citation>
    <scope>NUCLEOTIDE SEQUENCE [LARGE SCALE GENOMIC DNA]</scope>
    <source>
        <strain evidence="4 5">JCM 30726</strain>
    </source>
</reference>
<feature type="transmembrane region" description="Helical" evidence="2">
    <location>
        <begin position="55"/>
        <end position="77"/>
    </location>
</feature>
<protein>
    <recommendedName>
        <fullName evidence="3">DUF2510 domain-containing protein</fullName>
    </recommendedName>
</protein>
<gene>
    <name evidence="4" type="ORF">MTIM_18650</name>
</gene>
<dbReference type="InterPro" id="IPR018929">
    <property type="entry name" value="DUF2510"/>
</dbReference>
<organism evidence="4 5">
    <name type="scientific">Mycobacterium timonense</name>
    <dbReference type="NCBI Taxonomy" id="701043"/>
    <lineage>
        <taxon>Bacteria</taxon>
        <taxon>Bacillati</taxon>
        <taxon>Actinomycetota</taxon>
        <taxon>Actinomycetes</taxon>
        <taxon>Mycobacteriales</taxon>
        <taxon>Mycobacteriaceae</taxon>
        <taxon>Mycobacterium</taxon>
        <taxon>Mycobacterium avium complex (MAC)</taxon>
    </lineage>
</organism>
<evidence type="ECO:0000259" key="3">
    <source>
        <dbReference type="Pfam" id="PF10708"/>
    </source>
</evidence>
<keyword evidence="2" id="KW-0472">Membrane</keyword>
<comment type="caution">
    <text evidence="4">The sequence shown here is derived from an EMBL/GenBank/DDBJ whole genome shotgun (WGS) entry which is preliminary data.</text>
</comment>
<dbReference type="AlphaFoldDB" id="A0A7I9Z535"/>
<feature type="compositionally biased region" description="Low complexity" evidence="1">
    <location>
        <begin position="93"/>
        <end position="109"/>
    </location>
</feature>
<keyword evidence="2" id="KW-1133">Transmembrane helix</keyword>
<evidence type="ECO:0000313" key="4">
    <source>
        <dbReference type="EMBL" id="GFG95986.1"/>
    </source>
</evidence>
<evidence type="ECO:0000256" key="1">
    <source>
        <dbReference type="SAM" id="MobiDB-lite"/>
    </source>
</evidence>
<dbReference type="EMBL" id="BLLA01000001">
    <property type="protein sequence ID" value="GFG95986.1"/>
    <property type="molecule type" value="Genomic_DNA"/>
</dbReference>
<feature type="region of interest" description="Disordered" evidence="1">
    <location>
        <begin position="78"/>
        <end position="115"/>
    </location>
</feature>
<proteinExistence type="predicted"/>
<name>A0A7I9Z535_9MYCO</name>
<evidence type="ECO:0000256" key="2">
    <source>
        <dbReference type="SAM" id="Phobius"/>
    </source>
</evidence>
<feature type="domain" description="DUF2510" evidence="3">
    <location>
        <begin position="14"/>
        <end position="47"/>
    </location>
</feature>
<accession>A0A7I9Z535</accession>
<dbReference type="RefSeq" id="WP_163708382.1">
    <property type="nucleotide sequence ID" value="NZ_BLLA01000001.1"/>
</dbReference>
<dbReference type="Proteomes" id="UP000465301">
    <property type="component" value="Unassembled WGS sequence"/>
</dbReference>
<evidence type="ECO:0000313" key="5">
    <source>
        <dbReference type="Proteomes" id="UP000465301"/>
    </source>
</evidence>
<keyword evidence="5" id="KW-1185">Reference proteome</keyword>
<keyword evidence="2" id="KW-0812">Transmembrane</keyword>
<dbReference type="Pfam" id="PF10708">
    <property type="entry name" value="DUF2510"/>
    <property type="match status" value="1"/>
</dbReference>